<evidence type="ECO:0000256" key="2">
    <source>
        <dbReference type="ARBA" id="ARBA00022801"/>
    </source>
</evidence>
<dbReference type="Gene3D" id="3.20.20.80">
    <property type="entry name" value="Glycosidases"/>
    <property type="match status" value="1"/>
</dbReference>
<evidence type="ECO:0000256" key="3">
    <source>
        <dbReference type="SAM" id="SignalP"/>
    </source>
</evidence>
<keyword evidence="2" id="KW-0378">Hydrolase</keyword>
<evidence type="ECO:0000313" key="6">
    <source>
        <dbReference type="Proteomes" id="UP001301442"/>
    </source>
</evidence>
<dbReference type="SUPFAM" id="SSF51445">
    <property type="entry name" value="(Trans)glycosidases"/>
    <property type="match status" value="1"/>
</dbReference>
<protein>
    <submittedName>
        <fullName evidence="5">Family 20 glycosylhydrolase</fullName>
    </submittedName>
</protein>
<name>A0ABZ0GIQ8_9GAMM</name>
<gene>
    <name evidence="5" type="ORF">RI844_10080</name>
</gene>
<proteinExistence type="inferred from homology"/>
<organism evidence="5 6">
    <name type="scientific">Thalassotalea fonticola</name>
    <dbReference type="NCBI Taxonomy" id="3065649"/>
    <lineage>
        <taxon>Bacteria</taxon>
        <taxon>Pseudomonadati</taxon>
        <taxon>Pseudomonadota</taxon>
        <taxon>Gammaproteobacteria</taxon>
        <taxon>Alteromonadales</taxon>
        <taxon>Colwelliaceae</taxon>
        <taxon>Thalassotalea</taxon>
    </lineage>
</organism>
<dbReference type="Pfam" id="PF00728">
    <property type="entry name" value="Glyco_hydro_20"/>
    <property type="match status" value="1"/>
</dbReference>
<sequence length="549" mass="63645">MNIIHHNGQKPLFQRQLNVFPILALLLLVLTLPFSKAHAANSQDDFSVVAYHVDLRVQVMPMPALKAMAKEVSELGFNTLIMEWEATYPYQQHSIISNRYAYSREEVADFIKYSESLGLDVIPLQQNLGHSEYILMHERYAYLRADKRDLSQVDPTRLKQARKLFTELYRDMLSTHNSQYVHIGGDEARILDCDRCKKAWGKDGEELGKSKLYVEYMKMIAEIVTAEGKTPLLWADMILAHPEAIADMPKNVIYIDWNYGWKFDRFGEDPMDMIEKHGLKFWGASSIRSAPDDYHVTSWDKHMKNQADYVAYAKQAGFEGMVLTSWSTSGQYGYQWFGYEVVELFPIRQVYPHSYPNDAFRMNTQAFIEAINAENVFVPQDFSEQYAKQRFGLSSDQASKLWNILTSADLNNKIGVGSRAMSGREGLSAKQRIVTKNLQSVRALQAELSKIIVQKNQEEFAHYQLQVDFREFYLTFRQIQDVVQSTTFSEKDRVLAVQQLEQLLARASELNKRFNQLFKGAIFDSEMVTLNQYRNKKIIHLHQRLTKQR</sequence>
<evidence type="ECO:0000256" key="1">
    <source>
        <dbReference type="ARBA" id="ARBA00006285"/>
    </source>
</evidence>
<keyword evidence="6" id="KW-1185">Reference proteome</keyword>
<dbReference type="Proteomes" id="UP001301442">
    <property type="component" value="Chromosome"/>
</dbReference>
<feature type="chain" id="PRO_5047274435" evidence="3">
    <location>
        <begin position="40"/>
        <end position="549"/>
    </location>
</feature>
<evidence type="ECO:0000313" key="5">
    <source>
        <dbReference type="EMBL" id="WOH35730.1"/>
    </source>
</evidence>
<dbReference type="InterPro" id="IPR038901">
    <property type="entry name" value="HEXDC-like"/>
</dbReference>
<dbReference type="PANTHER" id="PTHR21040:SF8">
    <property type="entry name" value="BCDNA.GH04120"/>
    <property type="match status" value="1"/>
</dbReference>
<comment type="similarity">
    <text evidence="1">Belongs to the glycosyl hydrolase 20 family.</text>
</comment>
<dbReference type="RefSeq" id="WP_348394546.1">
    <property type="nucleotide sequence ID" value="NZ_CP136600.1"/>
</dbReference>
<dbReference type="EMBL" id="CP136600">
    <property type="protein sequence ID" value="WOH35730.1"/>
    <property type="molecule type" value="Genomic_DNA"/>
</dbReference>
<feature type="domain" description="Glycoside hydrolase family 20 catalytic" evidence="4">
    <location>
        <begin position="98"/>
        <end position="258"/>
    </location>
</feature>
<keyword evidence="3" id="KW-0732">Signal</keyword>
<dbReference type="InterPro" id="IPR015883">
    <property type="entry name" value="Glyco_hydro_20_cat"/>
</dbReference>
<feature type="signal peptide" evidence="3">
    <location>
        <begin position="1"/>
        <end position="39"/>
    </location>
</feature>
<dbReference type="PANTHER" id="PTHR21040">
    <property type="entry name" value="BCDNA.GH04120"/>
    <property type="match status" value="1"/>
</dbReference>
<reference evidence="5 6" key="1">
    <citation type="submission" date="2023-09" db="EMBL/GenBank/DDBJ databases">
        <authorList>
            <person name="Qi X."/>
        </authorList>
    </citation>
    <scope>NUCLEOTIDE SEQUENCE [LARGE SCALE GENOMIC DNA]</scope>
    <source>
        <strain evidence="5 6">S1-1</strain>
    </source>
</reference>
<dbReference type="InterPro" id="IPR017853">
    <property type="entry name" value="GH"/>
</dbReference>
<evidence type="ECO:0000259" key="4">
    <source>
        <dbReference type="Pfam" id="PF00728"/>
    </source>
</evidence>
<accession>A0ABZ0GIQ8</accession>